<feature type="region of interest" description="Disordered" evidence="1">
    <location>
        <begin position="1"/>
        <end position="23"/>
    </location>
</feature>
<dbReference type="GeneID" id="14209014"/>
<organism evidence="2 3">
    <name type="scientific">Natronobacterium gregoryi</name>
    <dbReference type="NCBI Taxonomy" id="44930"/>
    <lineage>
        <taxon>Archaea</taxon>
        <taxon>Methanobacteriati</taxon>
        <taxon>Methanobacteriota</taxon>
        <taxon>Stenosarchaea group</taxon>
        <taxon>Halobacteria</taxon>
        <taxon>Halobacteriales</taxon>
        <taxon>Natrialbaceae</taxon>
        <taxon>Natronobacterium</taxon>
    </lineage>
</organism>
<protein>
    <submittedName>
        <fullName evidence="2">Uncharacterized protein</fullName>
    </submittedName>
</protein>
<sequence>MTDKYRWASHKPLPRDPPVEHGEVLEPSDAELRAFDDLLDPVDEDDGGEGMDTERRIAAAEALAEANYQTAVSEVEAGEADAYLDELEEIDDRDSVQEAIESRREEIA</sequence>
<reference evidence="2 3" key="1">
    <citation type="submission" date="2016-10" db="EMBL/GenBank/DDBJ databases">
        <authorList>
            <person name="de Groot N.N."/>
        </authorList>
    </citation>
    <scope>NUCLEOTIDE SEQUENCE [LARGE SCALE GENOMIC DNA]</scope>
    <source>
        <strain evidence="2 3">SP2</strain>
    </source>
</reference>
<name>A0A1I3JS72_9EURY</name>
<proteinExistence type="predicted"/>
<feature type="compositionally biased region" description="Basic and acidic residues" evidence="1">
    <location>
        <begin position="13"/>
        <end position="23"/>
    </location>
</feature>
<evidence type="ECO:0000256" key="1">
    <source>
        <dbReference type="SAM" id="MobiDB-lite"/>
    </source>
</evidence>
<dbReference type="EMBL" id="FORO01000002">
    <property type="protein sequence ID" value="SFI63044.1"/>
    <property type="molecule type" value="Genomic_DNA"/>
</dbReference>
<evidence type="ECO:0000313" key="3">
    <source>
        <dbReference type="Proteomes" id="UP000182829"/>
    </source>
</evidence>
<accession>A0A1I3JS72</accession>
<dbReference type="AlphaFoldDB" id="A0A1I3JS72"/>
<gene>
    <name evidence="2" type="ORF">SAMN05443661_102230</name>
</gene>
<evidence type="ECO:0000313" key="2">
    <source>
        <dbReference type="EMBL" id="SFI63044.1"/>
    </source>
</evidence>
<dbReference type="Proteomes" id="UP000182829">
    <property type="component" value="Unassembled WGS sequence"/>
</dbReference>
<dbReference type="RefSeq" id="WP_005577918.1">
    <property type="nucleotide sequence ID" value="NZ_FORO01000002.1"/>
</dbReference>